<dbReference type="RefSeq" id="WP_080051900.1">
    <property type="nucleotide sequence ID" value="NZ_MTSM01000055.1"/>
</dbReference>
<sequence length="145" mass="17080">MKARYNDIRELLNEYPYASGCLDEIDIDGLRTGDTLVFTDEDIDEGKTEILFKIQDFGIKRLGRINYIIVNGYWCYYKLTKLDKLNGLKAYEIKKGWNFLEGTARYAYSFEAKVFENEALYVDEIEKDDSDNDFIENMFNELMKP</sequence>
<dbReference type="AlphaFoldDB" id="A0A1V4T1P5"/>
<dbReference type="EMBL" id="MTSM01000055">
    <property type="protein sequence ID" value="OPX54078.1"/>
    <property type="molecule type" value="Genomic_DNA"/>
</dbReference>
<organism evidence="1 2">
    <name type="scientific">Oceanospirillum multiglobuliferum</name>
    <dbReference type="NCBI Taxonomy" id="64969"/>
    <lineage>
        <taxon>Bacteria</taxon>
        <taxon>Pseudomonadati</taxon>
        <taxon>Pseudomonadota</taxon>
        <taxon>Gammaproteobacteria</taxon>
        <taxon>Oceanospirillales</taxon>
        <taxon>Oceanospirillaceae</taxon>
        <taxon>Oceanospirillum</taxon>
    </lineage>
</organism>
<keyword evidence="2" id="KW-1185">Reference proteome</keyword>
<dbReference type="Proteomes" id="UP000191418">
    <property type="component" value="Unassembled WGS sequence"/>
</dbReference>
<reference evidence="1 2" key="1">
    <citation type="submission" date="2017-01" db="EMBL/GenBank/DDBJ databases">
        <title>Genome Sequencing of a Marine Spirillum, Oceanospirillum multiglobuliferum ATCC 33336, from Japan.</title>
        <authorList>
            <person name="Carney J.G."/>
            <person name="Trachtenberg A.M."/>
            <person name="Rheaume B.A."/>
            <person name="Linnane J.D."/>
            <person name="Pitts N.L."/>
            <person name="Mykles D.L."/>
            <person name="Maclea K.S."/>
        </authorList>
    </citation>
    <scope>NUCLEOTIDE SEQUENCE [LARGE SCALE GENOMIC DNA]</scope>
    <source>
        <strain evidence="1 2">ATCC 33336</strain>
    </source>
</reference>
<comment type="caution">
    <text evidence="1">The sequence shown here is derived from an EMBL/GenBank/DDBJ whole genome shotgun (WGS) entry which is preliminary data.</text>
</comment>
<accession>A0A1V4T1P5</accession>
<evidence type="ECO:0000313" key="2">
    <source>
        <dbReference type="Proteomes" id="UP000191418"/>
    </source>
</evidence>
<name>A0A1V4T1P5_9GAMM</name>
<gene>
    <name evidence="1" type="ORF">BTE48_16125</name>
</gene>
<protein>
    <submittedName>
        <fullName evidence="1">Uncharacterized protein</fullName>
    </submittedName>
</protein>
<evidence type="ECO:0000313" key="1">
    <source>
        <dbReference type="EMBL" id="OPX54078.1"/>
    </source>
</evidence>
<proteinExistence type="predicted"/>